<dbReference type="GO" id="GO:0005524">
    <property type="term" value="F:ATP binding"/>
    <property type="evidence" value="ECO:0007669"/>
    <property type="project" value="InterPro"/>
</dbReference>
<organism evidence="2 4">
    <name type="scientific">Fusobacterium nucleatum subsp. polymorphum</name>
    <name type="common">Fusobacterium polymorphum</name>
    <dbReference type="NCBI Taxonomy" id="76857"/>
    <lineage>
        <taxon>Bacteria</taxon>
        <taxon>Fusobacteriati</taxon>
        <taxon>Fusobacteriota</taxon>
        <taxon>Fusobacteriia</taxon>
        <taxon>Fusobacteriales</taxon>
        <taxon>Fusobacteriaceae</taxon>
        <taxon>Fusobacterium</taxon>
    </lineage>
</organism>
<dbReference type="EMBL" id="NIRN01000002">
    <property type="protein sequence ID" value="PHI04000.1"/>
    <property type="molecule type" value="Genomic_DNA"/>
</dbReference>
<dbReference type="EMBL" id="NJGI01000005">
    <property type="protein sequence ID" value="PGH20479.1"/>
    <property type="molecule type" value="Genomic_DNA"/>
</dbReference>
<evidence type="ECO:0000313" key="2">
    <source>
        <dbReference type="EMBL" id="PGH20479.1"/>
    </source>
</evidence>
<evidence type="ECO:0000313" key="5">
    <source>
        <dbReference type="Proteomes" id="UP000224182"/>
    </source>
</evidence>
<dbReference type="InterPro" id="IPR003959">
    <property type="entry name" value="ATPase_AAA_core"/>
</dbReference>
<sequence length="369" mass="43255">MIIMNLEIDNFFCFKDFSINFSYKRKLNKSTIPYEYLEDYPNFRFKKLNILMGSNASGKTIFGKMLRAISNFIEYRNPLYLIEAVNFIDKKANFKLDFVSSNFEKKKVLSQLEVTIFKNTIERIEYNETILEKKDSYKKTLERLLNNENKIILFNKKEKVITDKMNELLEKISSLNFYFCFPDENTEEKYNLKVLEDILKTFDTSIIKVEKVKNVSNGFLVYFTHGKNLLIQNGKPAIEKDMLSSGTKEGIKIAGVISSILENKNRLFYIDEQFVHVHPEIEKTIISVIIDLIGKESQVFFTTHNLEILDMNLPIHSFIFLHRDKYITEVVYPEKILVNKNDRGLKNLAENNLFNTIPDVSLLETISEE</sequence>
<dbReference type="SUPFAM" id="SSF52540">
    <property type="entry name" value="P-loop containing nucleoside triphosphate hydrolases"/>
    <property type="match status" value="1"/>
</dbReference>
<reference evidence="3 5" key="1">
    <citation type="submission" date="2017-06" db="EMBL/GenBank/DDBJ databases">
        <title>Draft genome sequence of Fusobacterium nucleatum subsp. polymorphum KCOM 1271 (=ChDC F305).</title>
        <authorList>
            <person name="Kook J.-K."/>
            <person name="Park S.-N."/>
            <person name="Lim Y.K."/>
            <person name="Roh H."/>
        </authorList>
    </citation>
    <scope>NUCLEOTIDE SEQUENCE [LARGE SCALE GENOMIC DNA]</scope>
    <source>
        <strain evidence="3">KCOM 1271</strain>
        <strain evidence="5">KCOM 1271 (ChDC F305)</strain>
    </source>
</reference>
<evidence type="ECO:0000313" key="3">
    <source>
        <dbReference type="EMBL" id="PHI04000.1"/>
    </source>
</evidence>
<comment type="caution">
    <text evidence="2">The sequence shown here is derived from an EMBL/GenBank/DDBJ whole genome shotgun (WGS) entry which is preliminary data.</text>
</comment>
<dbReference type="AlphaFoldDB" id="A0A2B7YHC9"/>
<dbReference type="Proteomes" id="UP000224182">
    <property type="component" value="Unassembled WGS sequence"/>
</dbReference>
<dbReference type="GO" id="GO:0016887">
    <property type="term" value="F:ATP hydrolysis activity"/>
    <property type="evidence" value="ECO:0007669"/>
    <property type="project" value="InterPro"/>
</dbReference>
<reference evidence="2 4" key="2">
    <citation type="submission" date="2017-06" db="EMBL/GenBank/DDBJ databases">
        <title>Genome sequencing of Fusobacterium nucleatum subsp. polymorphum KCOM 1232 (=ChDC F37).</title>
        <authorList>
            <person name="Kook J.-K."/>
            <person name="Park S.-N."/>
            <person name="Lim Y.K."/>
            <person name="Roh H."/>
        </authorList>
    </citation>
    <scope>NUCLEOTIDE SEQUENCE [LARGE SCALE GENOMIC DNA]</scope>
    <source>
        <strain evidence="2">KCOM 1232</strain>
        <strain evidence="4">KCOM 1232 ( ChDC F37)</strain>
    </source>
</reference>
<protein>
    <recommendedName>
        <fullName evidence="1">ATPase AAA-type core domain-containing protein</fullName>
    </recommendedName>
</protein>
<name>A0A2B7YHC9_FUSNP</name>
<gene>
    <name evidence="3" type="ORF">CBG54_13655</name>
    <name evidence="2" type="ORF">RN96_09780</name>
</gene>
<evidence type="ECO:0000259" key="1">
    <source>
        <dbReference type="Pfam" id="PF13304"/>
    </source>
</evidence>
<dbReference type="Pfam" id="PF13304">
    <property type="entry name" value="AAA_21"/>
    <property type="match status" value="1"/>
</dbReference>
<dbReference type="PANTHER" id="PTHR43581:SF4">
    <property type="entry name" value="ATP_GTP PHOSPHATASE"/>
    <property type="match status" value="1"/>
</dbReference>
<dbReference type="Gene3D" id="3.40.50.300">
    <property type="entry name" value="P-loop containing nucleotide triphosphate hydrolases"/>
    <property type="match status" value="1"/>
</dbReference>
<dbReference type="RefSeq" id="WP_098703272.1">
    <property type="nucleotide sequence ID" value="NZ_CP077115.1"/>
</dbReference>
<dbReference type="InterPro" id="IPR027417">
    <property type="entry name" value="P-loop_NTPase"/>
</dbReference>
<dbReference type="InterPro" id="IPR051396">
    <property type="entry name" value="Bact_Antivir_Def_Nuclease"/>
</dbReference>
<feature type="domain" description="ATPase AAA-type core" evidence="1">
    <location>
        <begin position="48"/>
        <end position="310"/>
    </location>
</feature>
<dbReference type="PANTHER" id="PTHR43581">
    <property type="entry name" value="ATP/GTP PHOSPHATASE"/>
    <property type="match status" value="1"/>
</dbReference>
<accession>A0A2B7YHC9</accession>
<proteinExistence type="predicted"/>
<evidence type="ECO:0000313" key="4">
    <source>
        <dbReference type="Proteomes" id="UP000222862"/>
    </source>
</evidence>
<dbReference type="Proteomes" id="UP000222862">
    <property type="component" value="Unassembled WGS sequence"/>
</dbReference>